<reference evidence="1" key="1">
    <citation type="submission" date="2013-08" db="EMBL/GenBank/DDBJ databases">
        <authorList>
            <person name="Mendez C."/>
            <person name="Richter M."/>
            <person name="Ferrer M."/>
            <person name="Sanchez J."/>
        </authorList>
    </citation>
    <scope>NUCLEOTIDE SEQUENCE</scope>
</reference>
<feature type="non-terminal residue" evidence="1">
    <location>
        <position position="164"/>
    </location>
</feature>
<feature type="non-terminal residue" evidence="1">
    <location>
        <position position="1"/>
    </location>
</feature>
<dbReference type="AlphaFoldDB" id="T1AAU0"/>
<protein>
    <submittedName>
        <fullName evidence="1">Uncharacterized protein</fullName>
    </submittedName>
</protein>
<organism evidence="1">
    <name type="scientific">mine drainage metagenome</name>
    <dbReference type="NCBI Taxonomy" id="410659"/>
    <lineage>
        <taxon>unclassified sequences</taxon>
        <taxon>metagenomes</taxon>
        <taxon>ecological metagenomes</taxon>
    </lineage>
</organism>
<comment type="caution">
    <text evidence="1">The sequence shown here is derived from an EMBL/GenBank/DDBJ whole genome shotgun (WGS) entry which is preliminary data.</text>
</comment>
<proteinExistence type="predicted"/>
<reference evidence="1" key="2">
    <citation type="journal article" date="2014" name="ISME J.">
        <title>Microbial stratification in low pH oxic and suboxic macroscopic growths along an acid mine drainage.</title>
        <authorList>
            <person name="Mendez-Garcia C."/>
            <person name="Mesa V."/>
            <person name="Sprenger R.R."/>
            <person name="Richter M."/>
            <person name="Diez M.S."/>
            <person name="Solano J."/>
            <person name="Bargiela R."/>
            <person name="Golyshina O.V."/>
            <person name="Manteca A."/>
            <person name="Ramos J.L."/>
            <person name="Gallego J.R."/>
            <person name="Llorente I."/>
            <person name="Martins Dos Santos V.A."/>
            <person name="Jensen O.N."/>
            <person name="Pelaez A.I."/>
            <person name="Sanchez J."/>
            <person name="Ferrer M."/>
        </authorList>
    </citation>
    <scope>NUCLEOTIDE SEQUENCE</scope>
</reference>
<evidence type="ECO:0000313" key="1">
    <source>
        <dbReference type="EMBL" id="EQD54127.1"/>
    </source>
</evidence>
<gene>
    <name evidence="1" type="ORF">B2A_06117</name>
</gene>
<dbReference type="EMBL" id="AUZZ01004301">
    <property type="protein sequence ID" value="EQD54127.1"/>
    <property type="molecule type" value="Genomic_DNA"/>
</dbReference>
<accession>T1AAU0</accession>
<name>T1AAU0_9ZZZZ</name>
<sequence length="164" mass="17049">SRALPGALTVNVITSNSVPASNTAVQGMLTNAANGYILYGPQSGKVYYSVSTATAGNAVIYNQQNGQPTSNFQLTLANPSLVPGVNQYGYFTMNEVAVPTNTAAQDQLNFGIYNSTGGVNANPLFQLNDSATLTSPSFTGGTRNNMTYVSTAGDAMNVNQGFVT</sequence>